<sequence length="144" mass="15918">MNPIIWLVILIVLLVIEVITLGLSTIWFAGGALAAFIAALLGANVAVQVVLFLAVSIILLIFTRPVVMRMLNKHKTATNAESLIGEQAIVTQTINNLMGRGEVFINGLEWMARSQQDNDTIEKDTVVRILRIDGVKLIVERKER</sequence>
<feature type="transmembrane region" description="Helical" evidence="5">
    <location>
        <begin position="35"/>
        <end position="62"/>
    </location>
</feature>
<evidence type="ECO:0000256" key="5">
    <source>
        <dbReference type="SAM" id="Phobius"/>
    </source>
</evidence>
<evidence type="ECO:0000259" key="6">
    <source>
        <dbReference type="Pfam" id="PF01957"/>
    </source>
</evidence>
<dbReference type="InterPro" id="IPR052165">
    <property type="entry name" value="Membrane_assoc_protease"/>
</dbReference>
<dbReference type="PANTHER" id="PTHR33507:SF3">
    <property type="entry name" value="INNER MEMBRANE PROTEIN YBBJ"/>
    <property type="match status" value="1"/>
</dbReference>
<accession>A0A7G9GA56</accession>
<feature type="domain" description="NfeD-like C-terminal" evidence="6">
    <location>
        <begin position="80"/>
        <end position="141"/>
    </location>
</feature>
<keyword evidence="8" id="KW-1185">Reference proteome</keyword>
<dbReference type="Gene3D" id="2.40.50.140">
    <property type="entry name" value="Nucleic acid-binding proteins"/>
    <property type="match status" value="1"/>
</dbReference>
<evidence type="ECO:0000256" key="3">
    <source>
        <dbReference type="ARBA" id="ARBA00022989"/>
    </source>
</evidence>
<keyword evidence="4 5" id="KW-0472">Membrane</keyword>
<organism evidence="7 8">
    <name type="scientific">Wansuia hejianensis</name>
    <dbReference type="NCBI Taxonomy" id="2763667"/>
    <lineage>
        <taxon>Bacteria</taxon>
        <taxon>Bacillati</taxon>
        <taxon>Bacillota</taxon>
        <taxon>Clostridia</taxon>
        <taxon>Lachnospirales</taxon>
        <taxon>Lachnospiraceae</taxon>
        <taxon>Wansuia</taxon>
    </lineage>
</organism>
<dbReference type="SUPFAM" id="SSF141322">
    <property type="entry name" value="NfeD domain-like"/>
    <property type="match status" value="1"/>
</dbReference>
<evidence type="ECO:0000256" key="1">
    <source>
        <dbReference type="ARBA" id="ARBA00004141"/>
    </source>
</evidence>
<dbReference type="PANTHER" id="PTHR33507">
    <property type="entry name" value="INNER MEMBRANE PROTEIN YBBJ"/>
    <property type="match status" value="1"/>
</dbReference>
<dbReference type="Pfam" id="PF01957">
    <property type="entry name" value="NfeD"/>
    <property type="match status" value="1"/>
</dbReference>
<protein>
    <submittedName>
        <fullName evidence="7">NfeD family protein</fullName>
    </submittedName>
</protein>
<dbReference type="KEGG" id="whj:H9Q79_12260"/>
<keyword evidence="2 5" id="KW-0812">Transmembrane</keyword>
<dbReference type="RefSeq" id="WP_118648221.1">
    <property type="nucleotide sequence ID" value="NZ_CP060635.1"/>
</dbReference>
<evidence type="ECO:0000256" key="2">
    <source>
        <dbReference type="ARBA" id="ARBA00022692"/>
    </source>
</evidence>
<dbReference type="EMBL" id="CP060635">
    <property type="protein sequence ID" value="QNM07688.1"/>
    <property type="molecule type" value="Genomic_DNA"/>
</dbReference>
<keyword evidence="3 5" id="KW-1133">Transmembrane helix</keyword>
<dbReference type="InterPro" id="IPR012340">
    <property type="entry name" value="NA-bd_OB-fold"/>
</dbReference>
<evidence type="ECO:0000313" key="8">
    <source>
        <dbReference type="Proteomes" id="UP000515860"/>
    </source>
</evidence>
<comment type="subcellular location">
    <subcellularLocation>
        <location evidence="1">Membrane</location>
        <topology evidence="1">Multi-pass membrane protein</topology>
    </subcellularLocation>
</comment>
<evidence type="ECO:0000256" key="4">
    <source>
        <dbReference type="ARBA" id="ARBA00023136"/>
    </source>
</evidence>
<feature type="transmembrane region" description="Helical" evidence="5">
    <location>
        <begin position="7"/>
        <end position="29"/>
    </location>
</feature>
<evidence type="ECO:0000313" key="7">
    <source>
        <dbReference type="EMBL" id="QNM07688.1"/>
    </source>
</evidence>
<dbReference type="AlphaFoldDB" id="A0A7G9GA56"/>
<reference evidence="7 8" key="1">
    <citation type="submission" date="2020-08" db="EMBL/GenBank/DDBJ databases">
        <authorList>
            <person name="Liu C."/>
            <person name="Sun Q."/>
        </authorList>
    </citation>
    <scope>NUCLEOTIDE SEQUENCE [LARGE SCALE GENOMIC DNA]</scope>
    <source>
        <strain evidence="7 8">NSJ-29</strain>
    </source>
</reference>
<proteinExistence type="predicted"/>
<dbReference type="InterPro" id="IPR002810">
    <property type="entry name" value="NfeD-like_C"/>
</dbReference>
<gene>
    <name evidence="7" type="ORF">H9Q79_12260</name>
</gene>
<name>A0A7G9GA56_9FIRM</name>
<dbReference type="Proteomes" id="UP000515860">
    <property type="component" value="Chromosome"/>
</dbReference>
<dbReference type="GO" id="GO:0005886">
    <property type="term" value="C:plasma membrane"/>
    <property type="evidence" value="ECO:0007669"/>
    <property type="project" value="TreeGrafter"/>
</dbReference>